<dbReference type="PANTHER" id="PTHR35371">
    <property type="entry name" value="INNER MEMBRANE PROTEIN"/>
    <property type="match status" value="1"/>
</dbReference>
<sequence>MSSSTLNYPLLAIPAYYVFSLLPHGYAGSLLSSNGYKINNTNPKASLSPDAVKGKVPDAVFQKYQRAENAQSNNMEQMPLFATAVLASVLAERTTARGYGREVLSGDHATGLTTFVATWFALRAAYTVAYVGIGEHEKSFLRSVIWAIGSGLAGWQIYKAAALLG</sequence>
<dbReference type="AlphaFoldDB" id="A0A9Q8Z8U9"/>
<proteinExistence type="predicted"/>
<organism evidence="5 6">
    <name type="scientific">Curvularia clavata</name>
    <dbReference type="NCBI Taxonomy" id="95742"/>
    <lineage>
        <taxon>Eukaryota</taxon>
        <taxon>Fungi</taxon>
        <taxon>Dikarya</taxon>
        <taxon>Ascomycota</taxon>
        <taxon>Pezizomycotina</taxon>
        <taxon>Dothideomycetes</taxon>
        <taxon>Pleosporomycetidae</taxon>
        <taxon>Pleosporales</taxon>
        <taxon>Pleosporineae</taxon>
        <taxon>Pleosporaceae</taxon>
        <taxon>Curvularia</taxon>
    </lineage>
</organism>
<dbReference type="EMBL" id="CP089276">
    <property type="protein sequence ID" value="USP77790.1"/>
    <property type="molecule type" value="Genomic_DNA"/>
</dbReference>
<keyword evidence="3" id="KW-1133">Transmembrane helix</keyword>
<comment type="subcellular location">
    <subcellularLocation>
        <location evidence="1">Membrane</location>
    </subcellularLocation>
</comment>
<keyword evidence="6" id="KW-1185">Reference proteome</keyword>
<dbReference type="SUPFAM" id="SSF161084">
    <property type="entry name" value="MAPEG domain-like"/>
    <property type="match status" value="1"/>
</dbReference>
<protein>
    <submittedName>
        <fullName evidence="5">Uncharacterized protein</fullName>
    </submittedName>
</protein>
<dbReference type="Proteomes" id="UP001056012">
    <property type="component" value="Chromosome 3"/>
</dbReference>
<dbReference type="PANTHER" id="PTHR35371:SF1">
    <property type="entry name" value="BLR7753 PROTEIN"/>
    <property type="match status" value="1"/>
</dbReference>
<dbReference type="GO" id="GO:0016020">
    <property type="term" value="C:membrane"/>
    <property type="evidence" value="ECO:0007669"/>
    <property type="project" value="UniProtKB-SubCell"/>
</dbReference>
<accession>A0A9Q8Z8U9</accession>
<evidence type="ECO:0000256" key="1">
    <source>
        <dbReference type="ARBA" id="ARBA00004370"/>
    </source>
</evidence>
<keyword evidence="4" id="KW-0472">Membrane</keyword>
<reference evidence="5" key="1">
    <citation type="submission" date="2021-12" db="EMBL/GenBank/DDBJ databases">
        <title>Curvularia clavata genome.</title>
        <authorList>
            <person name="Cao Y."/>
        </authorList>
    </citation>
    <scope>NUCLEOTIDE SEQUENCE</scope>
    <source>
        <strain evidence="5">Yc1106</strain>
    </source>
</reference>
<dbReference type="InterPro" id="IPR001129">
    <property type="entry name" value="Membr-assoc_MAPEG"/>
</dbReference>
<evidence type="ECO:0000313" key="5">
    <source>
        <dbReference type="EMBL" id="USP77790.1"/>
    </source>
</evidence>
<evidence type="ECO:0000313" key="6">
    <source>
        <dbReference type="Proteomes" id="UP001056012"/>
    </source>
</evidence>
<evidence type="ECO:0000256" key="4">
    <source>
        <dbReference type="ARBA" id="ARBA00023136"/>
    </source>
</evidence>
<evidence type="ECO:0000256" key="2">
    <source>
        <dbReference type="ARBA" id="ARBA00022692"/>
    </source>
</evidence>
<gene>
    <name evidence="5" type="ORF">yc1106_05064</name>
</gene>
<dbReference type="Gene3D" id="1.20.120.550">
    <property type="entry name" value="Membrane associated eicosanoid/glutathione metabolism-like domain"/>
    <property type="match status" value="1"/>
</dbReference>
<evidence type="ECO:0000256" key="3">
    <source>
        <dbReference type="ARBA" id="ARBA00022989"/>
    </source>
</evidence>
<dbReference type="Pfam" id="PF01124">
    <property type="entry name" value="MAPEG"/>
    <property type="match status" value="1"/>
</dbReference>
<dbReference type="InterPro" id="IPR023352">
    <property type="entry name" value="MAPEG-like_dom_sf"/>
</dbReference>
<name>A0A9Q8Z8U9_CURCL</name>
<keyword evidence="2" id="KW-0812">Transmembrane</keyword>
<dbReference type="VEuPathDB" id="FungiDB:yc1106_05064"/>
<dbReference type="OrthoDB" id="2122304at2759"/>